<reference evidence="8" key="2">
    <citation type="submission" date="2024-02" db="EMBL/GenBank/DDBJ databases">
        <authorList>
            <person name="Prathaban M."/>
            <person name="Mythili R."/>
            <person name="Sharmila Devi N."/>
            <person name="Sobanaa M."/>
            <person name="Prathiviraj R."/>
            <person name="Selvin J."/>
        </authorList>
    </citation>
    <scope>NUCLEOTIDE SEQUENCE</scope>
    <source>
        <strain evidence="8">MP1014</strain>
    </source>
</reference>
<reference evidence="8" key="1">
    <citation type="journal article" date="2024" name="Antonie Van Leeuwenhoek">
        <title>Isoptericola haloaureus sp. nov., a dimorphic actinobacterium isolated from mangrove sediments of southeast India, implicating biosaline agricultural significance through nitrogen fixation and salt tolerance genes.</title>
        <authorList>
            <person name="Prathaban M."/>
            <person name="Prathiviraj R."/>
            <person name="Ravichandran M."/>
            <person name="Natarajan S.D."/>
            <person name="Sobanaa M."/>
            <person name="Hari Krishna Kumar S."/>
            <person name="Chandrasekar V."/>
            <person name="Selvin J."/>
        </authorList>
    </citation>
    <scope>NUCLEOTIDE SEQUENCE</scope>
    <source>
        <strain evidence="8">MP1014</strain>
    </source>
</reference>
<organism evidence="8 9">
    <name type="scientific">Isoptericola haloaureus</name>
    <dbReference type="NCBI Taxonomy" id="1542902"/>
    <lineage>
        <taxon>Bacteria</taxon>
        <taxon>Bacillati</taxon>
        <taxon>Actinomycetota</taxon>
        <taxon>Actinomycetes</taxon>
        <taxon>Micrococcales</taxon>
        <taxon>Promicromonosporaceae</taxon>
        <taxon>Isoptericola</taxon>
    </lineage>
</organism>
<evidence type="ECO:0000259" key="7">
    <source>
        <dbReference type="Pfam" id="PF08478"/>
    </source>
</evidence>
<dbReference type="RefSeq" id="WP_332901578.1">
    <property type="nucleotide sequence ID" value="NZ_JBAGLP010000116.1"/>
</dbReference>
<dbReference type="Gene3D" id="3.10.20.310">
    <property type="entry name" value="membrane protein fhac"/>
    <property type="match status" value="1"/>
</dbReference>
<feature type="domain" description="Cell division protein FtsQ/DivIB C-terminal" evidence="6">
    <location>
        <begin position="125"/>
        <end position="235"/>
    </location>
</feature>
<evidence type="ECO:0000256" key="1">
    <source>
        <dbReference type="ARBA" id="ARBA00022475"/>
    </source>
</evidence>
<dbReference type="Pfam" id="PF03799">
    <property type="entry name" value="FtsQ_DivIB_C"/>
    <property type="match status" value="1"/>
</dbReference>
<keyword evidence="4" id="KW-0472">Membrane</keyword>
<dbReference type="EMBL" id="JBAGLP010000116">
    <property type="protein sequence ID" value="MEG3614844.1"/>
    <property type="molecule type" value="Genomic_DNA"/>
</dbReference>
<dbReference type="PANTHER" id="PTHR37820:SF1">
    <property type="entry name" value="CELL DIVISION PROTEIN FTSQ"/>
    <property type="match status" value="1"/>
</dbReference>
<feature type="domain" description="POTRA" evidence="7">
    <location>
        <begin position="53"/>
        <end position="117"/>
    </location>
</feature>
<dbReference type="GO" id="GO:0051301">
    <property type="term" value="P:cell division"/>
    <property type="evidence" value="ECO:0007669"/>
    <property type="project" value="UniProtKB-KW"/>
</dbReference>
<proteinExistence type="predicted"/>
<keyword evidence="9" id="KW-1185">Reference proteome</keyword>
<comment type="caution">
    <text evidence="8">The sequence shown here is derived from an EMBL/GenBank/DDBJ whole genome shotgun (WGS) entry which is preliminary data.</text>
</comment>
<dbReference type="Pfam" id="PF08478">
    <property type="entry name" value="POTRA_1"/>
    <property type="match status" value="1"/>
</dbReference>
<dbReference type="InterPro" id="IPR050487">
    <property type="entry name" value="FtsQ_DivIB"/>
</dbReference>
<evidence type="ECO:0000259" key="6">
    <source>
        <dbReference type="Pfam" id="PF03799"/>
    </source>
</evidence>
<evidence type="ECO:0000256" key="2">
    <source>
        <dbReference type="ARBA" id="ARBA00022618"/>
    </source>
</evidence>
<evidence type="ECO:0000313" key="9">
    <source>
        <dbReference type="Proteomes" id="UP001310387"/>
    </source>
</evidence>
<dbReference type="InterPro" id="IPR013685">
    <property type="entry name" value="POTRA_FtsQ_type"/>
</dbReference>
<gene>
    <name evidence="8" type="ORF">V5O49_06885</name>
</gene>
<keyword evidence="4" id="KW-1133">Transmembrane helix</keyword>
<dbReference type="Proteomes" id="UP001310387">
    <property type="component" value="Unassembled WGS sequence"/>
</dbReference>
<sequence>MSTTMAERRAERSAMRRHRSWRTVLVVVLVLLLAGGAGWVVGWSDLLALEADEVAVTGADSSVVDGERVHEIAVAAAGTPLARLDASGMAEEIRGLRGVKDVALERSWPHGLQVSVVAREPVAAVPDDGDFVLLDDEGVRLGRRGAVPEGLPVVSVPLEQESVRALRAALAVVAALPPGLAARVETVSARTQDDVETVLRDGLSVRWGGAERLPLKVEVVRTLRQVGGDVAVIDVSSPELPVTR</sequence>
<accession>A0ABU7Z5T1</accession>
<keyword evidence="5" id="KW-0131">Cell cycle</keyword>
<dbReference type="InterPro" id="IPR005548">
    <property type="entry name" value="Cell_div_FtsQ/DivIB_C"/>
</dbReference>
<evidence type="ECO:0000256" key="3">
    <source>
        <dbReference type="ARBA" id="ARBA00022692"/>
    </source>
</evidence>
<name>A0ABU7Z5T1_9MICO</name>
<protein>
    <submittedName>
        <fullName evidence="8">Cell division protein FtsQ/DivIB</fullName>
    </submittedName>
</protein>
<keyword evidence="1" id="KW-1003">Cell membrane</keyword>
<evidence type="ECO:0000256" key="5">
    <source>
        <dbReference type="ARBA" id="ARBA00023306"/>
    </source>
</evidence>
<dbReference type="PANTHER" id="PTHR37820">
    <property type="entry name" value="CELL DIVISION PROTEIN DIVIB"/>
    <property type="match status" value="1"/>
</dbReference>
<evidence type="ECO:0000256" key="4">
    <source>
        <dbReference type="ARBA" id="ARBA00022989"/>
    </source>
</evidence>
<evidence type="ECO:0000313" key="8">
    <source>
        <dbReference type="EMBL" id="MEG3614844.1"/>
    </source>
</evidence>
<keyword evidence="2 8" id="KW-0132">Cell division</keyword>
<keyword evidence="3" id="KW-0812">Transmembrane</keyword>